<feature type="transmembrane region" description="Helical" evidence="6">
    <location>
        <begin position="78"/>
        <end position="101"/>
    </location>
</feature>
<dbReference type="PANTHER" id="PTHR31872">
    <property type="entry name" value="TRANSMEMBRANE PROTEIN 179"/>
    <property type="match status" value="1"/>
</dbReference>
<dbReference type="InterPro" id="IPR059010">
    <property type="entry name" value="TMEM179-179B"/>
</dbReference>
<evidence type="ECO:0000256" key="5">
    <source>
        <dbReference type="ARBA" id="ARBA00093776"/>
    </source>
</evidence>
<evidence type="ECO:0000256" key="6">
    <source>
        <dbReference type="SAM" id="Phobius"/>
    </source>
</evidence>
<keyword evidence="3 6" id="KW-1133">Transmembrane helix</keyword>
<keyword evidence="8" id="KW-1185">Reference proteome</keyword>
<dbReference type="GeneTree" id="ENSGT00510000048283"/>
<dbReference type="AlphaFoldDB" id="A0A8C5WFU4"/>
<dbReference type="InterPro" id="IPR029673">
    <property type="entry name" value="TMEM179"/>
</dbReference>
<protein>
    <submittedName>
        <fullName evidence="7">Transmembrane protein 179</fullName>
    </submittedName>
</protein>
<dbReference type="Proteomes" id="UP000694569">
    <property type="component" value="Unplaced"/>
</dbReference>
<keyword evidence="2 6" id="KW-0812">Transmembrane</keyword>
<gene>
    <name evidence="7" type="primary">TMEM179</name>
</gene>
<dbReference type="OrthoDB" id="6423876at2759"/>
<accession>A0A8C5WFU4</accession>
<keyword evidence="4 6" id="KW-0472">Membrane</keyword>
<organism evidence="7 8">
    <name type="scientific">Leptobrachium leishanense</name>
    <name type="common">Leishan spiny toad</name>
    <dbReference type="NCBI Taxonomy" id="445787"/>
    <lineage>
        <taxon>Eukaryota</taxon>
        <taxon>Metazoa</taxon>
        <taxon>Chordata</taxon>
        <taxon>Craniata</taxon>
        <taxon>Vertebrata</taxon>
        <taxon>Euteleostomi</taxon>
        <taxon>Amphibia</taxon>
        <taxon>Batrachia</taxon>
        <taxon>Anura</taxon>
        <taxon>Pelobatoidea</taxon>
        <taxon>Megophryidae</taxon>
        <taxon>Leptobrachium</taxon>
    </lineage>
</organism>
<dbReference type="Ensembl" id="ENSLLET00000036324.1">
    <property type="protein sequence ID" value="ENSLLEP00000034993.1"/>
    <property type="gene ID" value="ENSLLEG00000022154.1"/>
</dbReference>
<reference evidence="7" key="2">
    <citation type="submission" date="2025-09" db="UniProtKB">
        <authorList>
            <consortium name="Ensembl"/>
        </authorList>
    </citation>
    <scope>IDENTIFICATION</scope>
</reference>
<comment type="subcellular location">
    <subcellularLocation>
        <location evidence="1">Membrane</location>
        <topology evidence="1">Multi-pass membrane protein</topology>
    </subcellularLocation>
</comment>
<evidence type="ECO:0000256" key="3">
    <source>
        <dbReference type="ARBA" id="ARBA00022989"/>
    </source>
</evidence>
<evidence type="ECO:0000256" key="1">
    <source>
        <dbReference type="ARBA" id="ARBA00004141"/>
    </source>
</evidence>
<name>A0A8C5WFU4_9ANUR</name>
<reference evidence="7" key="1">
    <citation type="submission" date="2025-08" db="UniProtKB">
        <authorList>
            <consortium name="Ensembl"/>
        </authorList>
    </citation>
    <scope>IDENTIFICATION</scope>
</reference>
<dbReference type="PANTHER" id="PTHR31872:SF4">
    <property type="entry name" value="TRANSMEMBRANE PROTEIN 179"/>
    <property type="match status" value="1"/>
</dbReference>
<comment type="similarity">
    <text evidence="5">Belongs to the TMEM179 family.</text>
</comment>
<evidence type="ECO:0000256" key="2">
    <source>
        <dbReference type="ARBA" id="ARBA00022692"/>
    </source>
</evidence>
<evidence type="ECO:0000313" key="7">
    <source>
        <dbReference type="Ensembl" id="ENSLLEP00000034993.1"/>
    </source>
</evidence>
<evidence type="ECO:0000256" key="4">
    <source>
        <dbReference type="ARBA" id="ARBA00023136"/>
    </source>
</evidence>
<dbReference type="Pfam" id="PF26158">
    <property type="entry name" value="Claudin_TMEM179-179B"/>
    <property type="match status" value="1"/>
</dbReference>
<proteinExistence type="inferred from homology"/>
<evidence type="ECO:0000313" key="8">
    <source>
        <dbReference type="Proteomes" id="UP000694569"/>
    </source>
</evidence>
<sequence>EAGRQASKASPVVAVAPPCFPYAAAWNLTGHGPVPVRSPGVGDPCCIDSCPNRFENCEELQSKDLELNVENSSFYDQFAIAQFGLWASWLSWLGITILTFLKVHHNYRQEDLLDSLIHEKEHLIGKSPSQCALEGERNGMI</sequence>